<dbReference type="InterPro" id="IPR015943">
    <property type="entry name" value="WD40/YVTN_repeat-like_dom_sf"/>
</dbReference>
<organism evidence="1 2">
    <name type="scientific">Hyalangium minutum</name>
    <dbReference type="NCBI Taxonomy" id="394096"/>
    <lineage>
        <taxon>Bacteria</taxon>
        <taxon>Pseudomonadati</taxon>
        <taxon>Myxococcota</taxon>
        <taxon>Myxococcia</taxon>
        <taxon>Myxococcales</taxon>
        <taxon>Cystobacterineae</taxon>
        <taxon>Archangiaceae</taxon>
        <taxon>Hyalangium</taxon>
    </lineage>
</organism>
<proteinExistence type="predicted"/>
<comment type="caution">
    <text evidence="1">The sequence shown here is derived from an EMBL/GenBank/DDBJ whole genome shotgun (WGS) entry which is preliminary data.</text>
</comment>
<gene>
    <name evidence="1" type="ORF">DB31_7027</name>
</gene>
<dbReference type="Proteomes" id="UP000028725">
    <property type="component" value="Unassembled WGS sequence"/>
</dbReference>
<dbReference type="SUPFAM" id="SSF82171">
    <property type="entry name" value="DPP6 N-terminal domain-like"/>
    <property type="match status" value="1"/>
</dbReference>
<dbReference type="AlphaFoldDB" id="A0A085WN62"/>
<dbReference type="InterPro" id="IPR011659">
    <property type="entry name" value="WD40"/>
</dbReference>
<evidence type="ECO:0000313" key="1">
    <source>
        <dbReference type="EMBL" id="KFE69125.1"/>
    </source>
</evidence>
<dbReference type="InterPro" id="IPR001680">
    <property type="entry name" value="WD40_rpt"/>
</dbReference>
<dbReference type="SMART" id="SM00320">
    <property type="entry name" value="WD40"/>
    <property type="match status" value="2"/>
</dbReference>
<evidence type="ECO:0000313" key="2">
    <source>
        <dbReference type="Proteomes" id="UP000028725"/>
    </source>
</evidence>
<accession>A0A085WN62</accession>
<sequence length="728" mass="79564">MHLRSSRSGLWLAPVLTLLSACGLFEKTETPPEPTAIPKFEAFGMLQRSYQVRPYTCGRATLRMVADRKIDQDDIVWSADATLIDFEDMSYSSGNATLDTYETFSQVDFCARAKHGKFKIRAGLKSLPDYFAEGDIEIGLPASGQANPVPAEIVLGHHHSAPTRIFWSKDGASFFVASKDRTLTKWHGTTLAIEGGWVTMGDDASFIEDGRVFVPIYNFRSAIFDLPTARYTTWFDGLGQGALFEAPVTQPVGSAETRSISANAGLLAAWSWNDGQNTAGCAIQTLDLKTNRRLLVDAFAPAGRARELNFSGGSTGTPPPTVVPEWYTEVSPKGRYVAFGPSGCSVGNSVYDTQNDRFAVCGTTTINTKLHRTGFSDDESTFVVGNAPDTRRIEIYKMPDCRKLGNGRFDNTTLMGWALSPDGNTLAVVGYNGAPRLLLYNVAEGSPIWKPLDYFGANFTEGDVTRDFVLDFEKGGNSTFELGFYRLAFSPDGKRIAVASTNGRLALVDLEQSDGGIRYDEQPMDSKSPYQTRLAPGGRYLWIASVGTSADIHTGIYDLQERRMIVWYDGNTGPLVTMEQDSLVVRRGTRLFRVPYANPSQETEVFGVAPTQGEDASISPSGRYQCVVSGGQACRKDLQSGGEQCVQLEQASGGALKTAQSAAMTNDGNCLLGDALASRLWRWGTDSQTVTLQTHLVSSDANDVIRFERLGGRNVLIVTRRLFVWKVP</sequence>
<protein>
    <submittedName>
        <fullName evidence="1">Uncharacterized protein</fullName>
    </submittedName>
</protein>
<dbReference type="OrthoDB" id="62864at2"/>
<dbReference type="Pfam" id="PF07676">
    <property type="entry name" value="PD40"/>
    <property type="match status" value="1"/>
</dbReference>
<dbReference type="PROSITE" id="PS51257">
    <property type="entry name" value="PROKAR_LIPOPROTEIN"/>
    <property type="match status" value="1"/>
</dbReference>
<reference evidence="1 2" key="1">
    <citation type="submission" date="2014-04" db="EMBL/GenBank/DDBJ databases">
        <title>Genome assembly of Hyalangium minutum DSM 14724.</title>
        <authorList>
            <person name="Sharma G."/>
            <person name="Subramanian S."/>
        </authorList>
    </citation>
    <scope>NUCLEOTIDE SEQUENCE [LARGE SCALE GENOMIC DNA]</scope>
    <source>
        <strain evidence="1 2">DSM 14724</strain>
    </source>
</reference>
<dbReference type="Gene3D" id="2.130.10.10">
    <property type="entry name" value="YVTN repeat-like/Quinoprotein amine dehydrogenase"/>
    <property type="match status" value="1"/>
</dbReference>
<dbReference type="STRING" id="394096.DB31_7027"/>
<name>A0A085WN62_9BACT</name>
<dbReference type="EMBL" id="JMCB01000005">
    <property type="protein sequence ID" value="KFE69125.1"/>
    <property type="molecule type" value="Genomic_DNA"/>
</dbReference>
<keyword evidence="2" id="KW-1185">Reference proteome</keyword>